<dbReference type="Gene3D" id="1.20.1250.20">
    <property type="entry name" value="MFS general substrate transporter like domains"/>
    <property type="match status" value="1"/>
</dbReference>
<dbReference type="PANTHER" id="PTHR23501">
    <property type="entry name" value="MAJOR FACILITATOR SUPERFAMILY"/>
    <property type="match status" value="1"/>
</dbReference>
<gene>
    <name evidence="8" type="ORF">CGLO_12116</name>
</gene>
<feature type="transmembrane region" description="Helical" evidence="6">
    <location>
        <begin position="310"/>
        <end position="329"/>
    </location>
</feature>
<keyword evidence="2 6" id="KW-0812">Transmembrane</keyword>
<feature type="transmembrane region" description="Helical" evidence="6">
    <location>
        <begin position="154"/>
        <end position="175"/>
    </location>
</feature>
<dbReference type="OrthoDB" id="440553at2759"/>
<feature type="transmembrane region" description="Helical" evidence="6">
    <location>
        <begin position="181"/>
        <end position="202"/>
    </location>
</feature>
<feature type="transmembrane region" description="Helical" evidence="6">
    <location>
        <begin position="214"/>
        <end position="236"/>
    </location>
</feature>
<dbReference type="AlphaFoldDB" id="T0LAB3"/>
<feature type="transmembrane region" description="Helical" evidence="6">
    <location>
        <begin position="556"/>
        <end position="578"/>
    </location>
</feature>
<feature type="transmembrane region" description="Helical" evidence="6">
    <location>
        <begin position="419"/>
        <end position="439"/>
    </location>
</feature>
<evidence type="ECO:0000256" key="5">
    <source>
        <dbReference type="SAM" id="MobiDB-lite"/>
    </source>
</evidence>
<organism evidence="8 9">
    <name type="scientific">Colletotrichum gloeosporioides (strain Cg-14)</name>
    <name type="common">Anthracnose fungus</name>
    <name type="synonym">Glomerella cingulata</name>
    <dbReference type="NCBI Taxonomy" id="1237896"/>
    <lineage>
        <taxon>Eukaryota</taxon>
        <taxon>Fungi</taxon>
        <taxon>Dikarya</taxon>
        <taxon>Ascomycota</taxon>
        <taxon>Pezizomycotina</taxon>
        <taxon>Sordariomycetes</taxon>
        <taxon>Hypocreomycetidae</taxon>
        <taxon>Glomerellales</taxon>
        <taxon>Glomerellaceae</taxon>
        <taxon>Colletotrichum</taxon>
        <taxon>Colletotrichum gloeosporioides species complex</taxon>
    </lineage>
</organism>
<dbReference type="Proteomes" id="UP000015530">
    <property type="component" value="Unassembled WGS sequence"/>
</dbReference>
<proteinExistence type="predicted"/>
<accession>T0LAB3</accession>
<dbReference type="PROSITE" id="PS50850">
    <property type="entry name" value="MFS"/>
    <property type="match status" value="1"/>
</dbReference>
<dbReference type="InterPro" id="IPR036259">
    <property type="entry name" value="MFS_trans_sf"/>
</dbReference>
<feature type="transmembrane region" description="Helical" evidence="6">
    <location>
        <begin position="451"/>
        <end position="471"/>
    </location>
</feature>
<evidence type="ECO:0000313" key="8">
    <source>
        <dbReference type="EMBL" id="EQB48636.1"/>
    </source>
</evidence>
<comment type="subcellular location">
    <subcellularLocation>
        <location evidence="1">Membrane</location>
        <topology evidence="1">Multi-pass membrane protein</topology>
    </subcellularLocation>
</comment>
<dbReference type="PANTHER" id="PTHR23501:SF43">
    <property type="entry name" value="MULTIDRUG TRANSPORTER, PUTATIVE (AFU_ORTHOLOGUE AFUA_6G03040)-RELATED"/>
    <property type="match status" value="1"/>
</dbReference>
<feature type="transmembrane region" description="Helical" evidence="6">
    <location>
        <begin position="242"/>
        <end position="263"/>
    </location>
</feature>
<evidence type="ECO:0000256" key="3">
    <source>
        <dbReference type="ARBA" id="ARBA00022989"/>
    </source>
</evidence>
<feature type="transmembrane region" description="Helical" evidence="6">
    <location>
        <begin position="275"/>
        <end position="298"/>
    </location>
</feature>
<feature type="transmembrane region" description="Helical" evidence="6">
    <location>
        <begin position="355"/>
        <end position="379"/>
    </location>
</feature>
<dbReference type="EMBL" id="AMYD01002565">
    <property type="protein sequence ID" value="EQB48636.1"/>
    <property type="molecule type" value="Genomic_DNA"/>
</dbReference>
<feature type="region of interest" description="Disordered" evidence="5">
    <location>
        <begin position="584"/>
        <end position="607"/>
    </location>
</feature>
<evidence type="ECO:0000256" key="6">
    <source>
        <dbReference type="SAM" id="Phobius"/>
    </source>
</evidence>
<evidence type="ECO:0000256" key="4">
    <source>
        <dbReference type="ARBA" id="ARBA00023136"/>
    </source>
</evidence>
<feature type="transmembrane region" description="Helical" evidence="6">
    <location>
        <begin position="12"/>
        <end position="30"/>
    </location>
</feature>
<feature type="compositionally biased region" description="Basic and acidic residues" evidence="5">
    <location>
        <begin position="587"/>
        <end position="607"/>
    </location>
</feature>
<keyword evidence="3 6" id="KW-1133">Transmembrane helix</keyword>
<feature type="transmembrane region" description="Helical" evidence="6">
    <location>
        <begin position="90"/>
        <end position="112"/>
    </location>
</feature>
<dbReference type="GO" id="GO:0022857">
    <property type="term" value="F:transmembrane transporter activity"/>
    <property type="evidence" value="ECO:0007669"/>
    <property type="project" value="InterPro"/>
</dbReference>
<dbReference type="Pfam" id="PF07690">
    <property type="entry name" value="MFS_1"/>
    <property type="match status" value="1"/>
</dbReference>
<feature type="transmembrane region" description="Helical" evidence="6">
    <location>
        <begin position="124"/>
        <end position="142"/>
    </location>
</feature>
<dbReference type="HOGENOM" id="CLU_000960_22_2_1"/>
<feature type="transmembrane region" description="Helical" evidence="6">
    <location>
        <begin position="391"/>
        <end position="412"/>
    </location>
</feature>
<keyword evidence="4 6" id="KW-0472">Membrane</keyword>
<dbReference type="SUPFAM" id="SSF103473">
    <property type="entry name" value="MFS general substrate transporter"/>
    <property type="match status" value="2"/>
</dbReference>
<evidence type="ECO:0000259" key="7">
    <source>
        <dbReference type="PROSITE" id="PS50850"/>
    </source>
</evidence>
<evidence type="ECO:0000256" key="2">
    <source>
        <dbReference type="ARBA" id="ARBA00022692"/>
    </source>
</evidence>
<dbReference type="GO" id="GO:0005886">
    <property type="term" value="C:plasma membrane"/>
    <property type="evidence" value="ECO:0007669"/>
    <property type="project" value="TreeGrafter"/>
</dbReference>
<evidence type="ECO:0000256" key="1">
    <source>
        <dbReference type="ARBA" id="ARBA00004141"/>
    </source>
</evidence>
<sequence length="607" mass="65593">MSIRAIANLSNWSFGAMCVLSALPFVGIPFPNQRAADYYAGKNRWISELAGGRLDPTQAGYAGAVLRIAVGTAVLVPATREAALLINGAIVTRALALFLSALETTIIATALTTIGTHFNDYNKVGWVVTAFLVTNSGFILTYSKLTDIFGQRNILLFALAWFALFSGLCAAAQSMTLTHLIVFRALQGIGGSGIFSVVFVSVIDICPARWLGPYSAAVSSVFALASILGPILGGVISDTGDWKWIFLLNVPAAGIAGAVLVWSFPKDDMDFGKSVFKRIDFIGSLLSIGSAVLLLYGLQTGGAEHPWSDSRIVGTIVAGGIAVVLFFLYEWFIQRNSAAVIEPVMPFRLFKIPRVTFLLLTAFFQGAVFYAVVIVLPQLNQLVHLNSATMAGIRLLPLLLVSSFCSMFSGIALSRTTRYGWYTITISTVLVVLGVGLLVEIPFSEKVLDRYYGYEVIIGVGMGTAVPILMVMGRVEVEDRDNAAMMGAYNTIRTMGGCIAISVCSAILHSEMPKRLDSLPEDVMRSLLASPTTVLPQLEKPVALRVRKTYNDVYRLQLIAVTVFAAAMLVFSVPPLFLSARSMASEKNGEESRERDTQTPDEKQNAV</sequence>
<name>T0LAB3_COLGC</name>
<comment type="caution">
    <text evidence="8">The sequence shown here is derived from an EMBL/GenBank/DDBJ whole genome shotgun (WGS) entry which is preliminary data.</text>
</comment>
<feature type="transmembrane region" description="Helical" evidence="6">
    <location>
        <begin position="59"/>
        <end position="78"/>
    </location>
</feature>
<dbReference type="OMA" id="RASWIVV"/>
<feature type="transmembrane region" description="Helical" evidence="6">
    <location>
        <begin position="492"/>
        <end position="510"/>
    </location>
</feature>
<dbReference type="InterPro" id="IPR011701">
    <property type="entry name" value="MFS"/>
</dbReference>
<dbReference type="Gene3D" id="1.20.1720.10">
    <property type="entry name" value="Multidrug resistance protein D"/>
    <property type="match status" value="1"/>
</dbReference>
<protein>
    <submittedName>
        <fullName evidence="8">Major facilitator superfamily transporter</fullName>
    </submittedName>
</protein>
<reference evidence="9" key="1">
    <citation type="journal article" date="2013" name="Mol. Plant Microbe Interact.">
        <title>Global aspects of pacC regulation of pathogenicity genes in Colletotrichum gloeosporioides as revealed by transcriptome analysis.</title>
        <authorList>
            <person name="Alkan N."/>
            <person name="Meng X."/>
            <person name="Friedlander G."/>
            <person name="Reuveni E."/>
            <person name="Sukno S."/>
            <person name="Sherman A."/>
            <person name="Thon M."/>
            <person name="Fluhr R."/>
            <person name="Prusky D."/>
        </authorList>
    </citation>
    <scope>NUCLEOTIDE SEQUENCE [LARGE SCALE GENOMIC DNA]</scope>
    <source>
        <strain evidence="9">Cg-14</strain>
    </source>
</reference>
<evidence type="ECO:0000313" key="9">
    <source>
        <dbReference type="Proteomes" id="UP000015530"/>
    </source>
</evidence>
<dbReference type="InterPro" id="IPR020846">
    <property type="entry name" value="MFS_dom"/>
</dbReference>
<feature type="domain" description="Major facilitator superfamily (MFS) profile" evidence="7">
    <location>
        <begin position="89"/>
        <end position="583"/>
    </location>
</feature>